<dbReference type="InterPro" id="IPR024072">
    <property type="entry name" value="DHFR-like_dom_sf"/>
</dbReference>
<gene>
    <name evidence="5" type="ORF">CVU82_00465</name>
</gene>
<evidence type="ECO:0000313" key="6">
    <source>
        <dbReference type="Proteomes" id="UP000233517"/>
    </source>
</evidence>
<dbReference type="InterPro" id="IPR050765">
    <property type="entry name" value="Riboflavin_Biosynth_HTPR"/>
</dbReference>
<dbReference type="SUPFAM" id="SSF53597">
    <property type="entry name" value="Dihydrofolate reductase-like"/>
    <property type="match status" value="1"/>
</dbReference>
<keyword evidence="2" id="KW-0521">NADP</keyword>
<comment type="pathway">
    <text evidence="1">Cofactor biosynthesis; riboflavin biosynthesis.</text>
</comment>
<proteinExistence type="predicted"/>
<dbReference type="GO" id="GO:0009231">
    <property type="term" value="P:riboflavin biosynthetic process"/>
    <property type="evidence" value="ECO:0007669"/>
    <property type="project" value="InterPro"/>
</dbReference>
<evidence type="ECO:0000256" key="1">
    <source>
        <dbReference type="ARBA" id="ARBA00005104"/>
    </source>
</evidence>
<accession>A0A2N2EAB5</accession>
<dbReference type="EMBL" id="PHAI01000001">
    <property type="protein sequence ID" value="PKM91670.1"/>
    <property type="molecule type" value="Genomic_DNA"/>
</dbReference>
<reference evidence="5 6" key="1">
    <citation type="journal article" date="2017" name="ISME J.">
        <title>Potential for microbial H2 and metal transformations associated with novel bacteria and archaea in deep terrestrial subsurface sediments.</title>
        <authorList>
            <person name="Hernsdorf A.W."/>
            <person name="Amano Y."/>
            <person name="Miyakawa K."/>
            <person name="Ise K."/>
            <person name="Suzuki Y."/>
            <person name="Anantharaman K."/>
            <person name="Probst A."/>
            <person name="Burstein D."/>
            <person name="Thomas B.C."/>
            <person name="Banfield J.F."/>
        </authorList>
    </citation>
    <scope>NUCLEOTIDE SEQUENCE [LARGE SCALE GENOMIC DNA]</scope>
    <source>
        <strain evidence="5">HGW-Falkowbacteria-1</strain>
    </source>
</reference>
<sequence>MIPVTLIMASSLDGKIAKNKDHFANWTSKEDKQVFIQTSKDFGMIMMGYNTFKTFPSPLKNRLNVVFTENKELEIEGVKWVSGEPEKVLEELKTLGFKKALLGGGTSLNTLFLQKKLINEIILTVEPKIFGSGLSLFKDDFDLSLELLELKQINQNSYLVRYKVIY</sequence>
<dbReference type="Pfam" id="PF01872">
    <property type="entry name" value="RibD_C"/>
    <property type="match status" value="1"/>
</dbReference>
<dbReference type="PANTHER" id="PTHR38011">
    <property type="entry name" value="DIHYDROFOLATE REDUCTASE FAMILY PROTEIN (AFU_ORTHOLOGUE AFUA_8G06820)"/>
    <property type="match status" value="1"/>
</dbReference>
<protein>
    <submittedName>
        <fullName evidence="5">Dihydrofolate reductase</fullName>
    </submittedName>
</protein>
<dbReference type="PANTHER" id="PTHR38011:SF7">
    <property type="entry name" value="2,5-DIAMINO-6-RIBOSYLAMINO-4(3H)-PYRIMIDINONE 5'-PHOSPHATE REDUCTASE"/>
    <property type="match status" value="1"/>
</dbReference>
<dbReference type="InterPro" id="IPR002734">
    <property type="entry name" value="RibDG_C"/>
</dbReference>
<evidence type="ECO:0000256" key="3">
    <source>
        <dbReference type="ARBA" id="ARBA00023002"/>
    </source>
</evidence>
<dbReference type="AlphaFoldDB" id="A0A2N2EAB5"/>
<dbReference type="GO" id="GO:0008703">
    <property type="term" value="F:5-amino-6-(5-phosphoribosylamino)uracil reductase activity"/>
    <property type="evidence" value="ECO:0007669"/>
    <property type="project" value="InterPro"/>
</dbReference>
<feature type="domain" description="Bacterial bifunctional deaminase-reductase C-terminal" evidence="4">
    <location>
        <begin position="4"/>
        <end position="155"/>
    </location>
</feature>
<dbReference type="Gene3D" id="3.40.430.10">
    <property type="entry name" value="Dihydrofolate Reductase, subunit A"/>
    <property type="match status" value="1"/>
</dbReference>
<dbReference type="Proteomes" id="UP000233517">
    <property type="component" value="Unassembled WGS sequence"/>
</dbReference>
<evidence type="ECO:0000313" key="5">
    <source>
        <dbReference type="EMBL" id="PKM91670.1"/>
    </source>
</evidence>
<keyword evidence="3" id="KW-0560">Oxidoreductase</keyword>
<evidence type="ECO:0000259" key="4">
    <source>
        <dbReference type="Pfam" id="PF01872"/>
    </source>
</evidence>
<name>A0A2N2EAB5_9BACT</name>
<comment type="caution">
    <text evidence="5">The sequence shown here is derived from an EMBL/GenBank/DDBJ whole genome shotgun (WGS) entry which is preliminary data.</text>
</comment>
<organism evidence="5 6">
    <name type="scientific">Candidatus Falkowbacteria bacterium HGW-Falkowbacteria-1</name>
    <dbReference type="NCBI Taxonomy" id="2013768"/>
    <lineage>
        <taxon>Bacteria</taxon>
        <taxon>Candidatus Falkowiibacteriota</taxon>
    </lineage>
</organism>
<evidence type="ECO:0000256" key="2">
    <source>
        <dbReference type="ARBA" id="ARBA00022857"/>
    </source>
</evidence>